<dbReference type="PANTHER" id="PTHR30193:SF37">
    <property type="entry name" value="INNER MEMBRANE ABC TRANSPORTER PERMEASE PROTEIN YCJO"/>
    <property type="match status" value="1"/>
</dbReference>
<gene>
    <name evidence="10" type="ORF">FMM08_21465</name>
</gene>
<keyword evidence="11" id="KW-1185">Reference proteome</keyword>
<evidence type="ECO:0000256" key="1">
    <source>
        <dbReference type="ARBA" id="ARBA00004651"/>
    </source>
</evidence>
<feature type="transmembrane region" description="Helical" evidence="7">
    <location>
        <begin position="236"/>
        <end position="257"/>
    </location>
</feature>
<evidence type="ECO:0000256" key="4">
    <source>
        <dbReference type="ARBA" id="ARBA00022692"/>
    </source>
</evidence>
<feature type="compositionally biased region" description="Low complexity" evidence="8">
    <location>
        <begin position="1"/>
        <end position="18"/>
    </location>
</feature>
<evidence type="ECO:0000256" key="7">
    <source>
        <dbReference type="RuleBase" id="RU363032"/>
    </source>
</evidence>
<dbReference type="EMBL" id="VKAC01000018">
    <property type="protein sequence ID" value="TXR51714.1"/>
    <property type="molecule type" value="Genomic_DNA"/>
</dbReference>
<evidence type="ECO:0000313" key="10">
    <source>
        <dbReference type="EMBL" id="TXR51714.1"/>
    </source>
</evidence>
<feature type="region of interest" description="Disordered" evidence="8">
    <location>
        <begin position="1"/>
        <end position="22"/>
    </location>
</feature>
<dbReference type="InterPro" id="IPR051393">
    <property type="entry name" value="ABC_transporter_permease"/>
</dbReference>
<evidence type="ECO:0000256" key="6">
    <source>
        <dbReference type="ARBA" id="ARBA00023136"/>
    </source>
</evidence>
<name>A0A5C8Z326_9ACTN</name>
<dbReference type="CDD" id="cd06261">
    <property type="entry name" value="TM_PBP2"/>
    <property type="match status" value="1"/>
</dbReference>
<dbReference type="RefSeq" id="WP_147928396.1">
    <property type="nucleotide sequence ID" value="NZ_VKAC01000018.1"/>
</dbReference>
<dbReference type="InterPro" id="IPR035906">
    <property type="entry name" value="MetI-like_sf"/>
</dbReference>
<feature type="transmembrane region" description="Helical" evidence="7">
    <location>
        <begin position="63"/>
        <end position="80"/>
    </location>
</feature>
<feature type="domain" description="ABC transmembrane type-1" evidence="9">
    <location>
        <begin position="88"/>
        <end position="298"/>
    </location>
</feature>
<dbReference type="Proteomes" id="UP000321234">
    <property type="component" value="Unassembled WGS sequence"/>
</dbReference>
<evidence type="ECO:0000256" key="8">
    <source>
        <dbReference type="SAM" id="MobiDB-lite"/>
    </source>
</evidence>
<protein>
    <submittedName>
        <fullName evidence="10">Sugar ABC transporter permease</fullName>
    </submittedName>
</protein>
<sequence length="314" mass="33671">MSVSATTTRAPARSARPAGTSEHKSVKTGSVAWMALPALLFFLFFGGVPLVGVVLLSFTQWDGIGAISWLGIGNWTSVLADPVMWKAMGLTFGIMIFSWLVQTPLALLLGVFTAGTQRYRAFLAVLYFLPLLMSAAAISIAYKALLDPNFGLAASLGIPILVQNWLGSPTLVLFVVIFVLSWMYVPFHSLIYQGGVRQIPKTMYEAASIDGAGTVRQFFSITLPQLKYTIITSSTLMVVGSMTSFDLIFVLTGGGPGDATRVLALDMYLRGFRANQMGPASVIAVLIVLIGLALAQLLQRVGGKDKSSSQMEGM</sequence>
<organism evidence="10 11">
    <name type="scientific">Quadrisphaera setariae</name>
    <dbReference type="NCBI Taxonomy" id="2593304"/>
    <lineage>
        <taxon>Bacteria</taxon>
        <taxon>Bacillati</taxon>
        <taxon>Actinomycetota</taxon>
        <taxon>Actinomycetes</taxon>
        <taxon>Kineosporiales</taxon>
        <taxon>Kineosporiaceae</taxon>
        <taxon>Quadrisphaera</taxon>
    </lineage>
</organism>
<dbReference type="InterPro" id="IPR000515">
    <property type="entry name" value="MetI-like"/>
</dbReference>
<keyword evidence="4 7" id="KW-0812">Transmembrane</keyword>
<feature type="transmembrane region" description="Helical" evidence="7">
    <location>
        <begin position="165"/>
        <end position="185"/>
    </location>
</feature>
<evidence type="ECO:0000256" key="5">
    <source>
        <dbReference type="ARBA" id="ARBA00022989"/>
    </source>
</evidence>
<dbReference type="GO" id="GO:0005886">
    <property type="term" value="C:plasma membrane"/>
    <property type="evidence" value="ECO:0007669"/>
    <property type="project" value="UniProtKB-SubCell"/>
</dbReference>
<dbReference type="AlphaFoldDB" id="A0A5C8Z326"/>
<evidence type="ECO:0000256" key="3">
    <source>
        <dbReference type="ARBA" id="ARBA00022475"/>
    </source>
</evidence>
<dbReference type="GO" id="GO:0055085">
    <property type="term" value="P:transmembrane transport"/>
    <property type="evidence" value="ECO:0007669"/>
    <property type="project" value="InterPro"/>
</dbReference>
<proteinExistence type="inferred from homology"/>
<accession>A0A5C8Z326</accession>
<dbReference type="PROSITE" id="PS50928">
    <property type="entry name" value="ABC_TM1"/>
    <property type="match status" value="1"/>
</dbReference>
<comment type="similarity">
    <text evidence="7">Belongs to the binding-protein-dependent transport system permease family.</text>
</comment>
<evidence type="ECO:0000259" key="9">
    <source>
        <dbReference type="PROSITE" id="PS50928"/>
    </source>
</evidence>
<reference evidence="10 11" key="1">
    <citation type="submission" date="2019-07" db="EMBL/GenBank/DDBJ databases">
        <title>Quadrisphaera sp. strain DD2A genome sequencing and assembly.</title>
        <authorList>
            <person name="Kim I."/>
        </authorList>
    </citation>
    <scope>NUCLEOTIDE SEQUENCE [LARGE SCALE GENOMIC DNA]</scope>
    <source>
        <strain evidence="10 11">DD2A</strain>
    </source>
</reference>
<dbReference type="SUPFAM" id="SSF161098">
    <property type="entry name" value="MetI-like"/>
    <property type="match status" value="1"/>
</dbReference>
<feature type="transmembrane region" description="Helical" evidence="7">
    <location>
        <begin position="31"/>
        <end position="56"/>
    </location>
</feature>
<comment type="subcellular location">
    <subcellularLocation>
        <location evidence="1 7">Cell membrane</location>
        <topology evidence="1 7">Multi-pass membrane protein</topology>
    </subcellularLocation>
</comment>
<feature type="transmembrane region" description="Helical" evidence="7">
    <location>
        <begin position="121"/>
        <end position="145"/>
    </location>
</feature>
<evidence type="ECO:0000256" key="2">
    <source>
        <dbReference type="ARBA" id="ARBA00022448"/>
    </source>
</evidence>
<keyword evidence="3" id="KW-1003">Cell membrane</keyword>
<keyword evidence="6 7" id="KW-0472">Membrane</keyword>
<evidence type="ECO:0000313" key="11">
    <source>
        <dbReference type="Proteomes" id="UP000321234"/>
    </source>
</evidence>
<dbReference type="Pfam" id="PF00528">
    <property type="entry name" value="BPD_transp_1"/>
    <property type="match status" value="1"/>
</dbReference>
<feature type="transmembrane region" description="Helical" evidence="7">
    <location>
        <begin position="92"/>
        <end position="114"/>
    </location>
</feature>
<keyword evidence="2 7" id="KW-0813">Transport</keyword>
<keyword evidence="5 7" id="KW-1133">Transmembrane helix</keyword>
<feature type="transmembrane region" description="Helical" evidence="7">
    <location>
        <begin position="277"/>
        <end position="298"/>
    </location>
</feature>
<dbReference type="OrthoDB" id="3614395at2"/>
<dbReference type="Gene3D" id="1.10.3720.10">
    <property type="entry name" value="MetI-like"/>
    <property type="match status" value="1"/>
</dbReference>
<dbReference type="PANTHER" id="PTHR30193">
    <property type="entry name" value="ABC TRANSPORTER PERMEASE PROTEIN"/>
    <property type="match status" value="1"/>
</dbReference>
<comment type="caution">
    <text evidence="10">The sequence shown here is derived from an EMBL/GenBank/DDBJ whole genome shotgun (WGS) entry which is preliminary data.</text>
</comment>